<dbReference type="GeneID" id="113857790"/>
<evidence type="ECO:0000256" key="1">
    <source>
        <dbReference type="SAM" id="MobiDB-lite"/>
    </source>
</evidence>
<name>A0A8B8KPN0_ABRPR</name>
<reference evidence="3" key="2">
    <citation type="submission" date="2025-08" db="UniProtKB">
        <authorList>
            <consortium name="RefSeq"/>
        </authorList>
    </citation>
    <scope>IDENTIFICATION</scope>
    <source>
        <tissue evidence="3">Young leaves</tissue>
    </source>
</reference>
<organism evidence="2 3">
    <name type="scientific">Abrus precatorius</name>
    <name type="common">Indian licorice</name>
    <name type="synonym">Glycine abrus</name>
    <dbReference type="NCBI Taxonomy" id="3816"/>
    <lineage>
        <taxon>Eukaryota</taxon>
        <taxon>Viridiplantae</taxon>
        <taxon>Streptophyta</taxon>
        <taxon>Embryophyta</taxon>
        <taxon>Tracheophyta</taxon>
        <taxon>Spermatophyta</taxon>
        <taxon>Magnoliopsida</taxon>
        <taxon>eudicotyledons</taxon>
        <taxon>Gunneridae</taxon>
        <taxon>Pentapetalae</taxon>
        <taxon>rosids</taxon>
        <taxon>fabids</taxon>
        <taxon>Fabales</taxon>
        <taxon>Fabaceae</taxon>
        <taxon>Papilionoideae</taxon>
        <taxon>50 kb inversion clade</taxon>
        <taxon>NPAAA clade</taxon>
        <taxon>indigoferoid/millettioid clade</taxon>
        <taxon>Abreae</taxon>
        <taxon>Abrus</taxon>
    </lineage>
</organism>
<keyword evidence="2" id="KW-1185">Reference proteome</keyword>
<dbReference type="RefSeq" id="XP_027345795.1">
    <property type="nucleotide sequence ID" value="XM_027489994.1"/>
</dbReference>
<gene>
    <name evidence="3" type="primary">LOC113857790</name>
</gene>
<feature type="compositionally biased region" description="Pro residues" evidence="1">
    <location>
        <begin position="22"/>
        <end position="36"/>
    </location>
</feature>
<feature type="region of interest" description="Disordered" evidence="1">
    <location>
        <begin position="1"/>
        <end position="131"/>
    </location>
</feature>
<proteinExistence type="predicted"/>
<evidence type="ECO:0000313" key="3">
    <source>
        <dbReference type="RefSeq" id="XP_027345795.1"/>
    </source>
</evidence>
<dbReference type="KEGG" id="aprc:113857790"/>
<dbReference type="Proteomes" id="UP000694853">
    <property type="component" value="Unplaced"/>
</dbReference>
<protein>
    <submittedName>
        <fullName evidence="3">Early nodulin-75-like</fullName>
    </submittedName>
</protein>
<accession>A0A8B8KPN0</accession>
<reference evidence="2" key="1">
    <citation type="journal article" date="2019" name="Toxins">
        <title>Detection of Abrin-Like and Prepropulchellin-Like Toxin Genes and Transcripts Using Whole Genome Sequencing and Full-Length Transcript Sequencing of Abrus precatorius.</title>
        <authorList>
            <person name="Hovde B.T."/>
            <person name="Daligault H.E."/>
            <person name="Hanschen E.R."/>
            <person name="Kunde Y.A."/>
            <person name="Johnson M.B."/>
            <person name="Starkenburg S.R."/>
            <person name="Johnson S.L."/>
        </authorList>
    </citation>
    <scope>NUCLEOTIDE SEQUENCE [LARGE SCALE GENOMIC DNA]</scope>
</reference>
<feature type="compositionally biased region" description="Polar residues" evidence="1">
    <location>
        <begin position="62"/>
        <end position="72"/>
    </location>
</feature>
<sequence>MTQILETLKSLERRATEGTPTQAPPAQPTPTYPPGFTPTQGPSQSFPPHETMVPLTLHVERSPQQAFNQQDVQFPPYGLPHGYTPPIAENPPNISQPPNQPIHHQPQITNPNLNGNPAISPFHSHKTLEEP</sequence>
<evidence type="ECO:0000313" key="2">
    <source>
        <dbReference type="Proteomes" id="UP000694853"/>
    </source>
</evidence>
<dbReference type="AlphaFoldDB" id="A0A8B8KPN0"/>